<gene>
    <name evidence="3" type="ORF">XA3_20530</name>
</gene>
<dbReference type="InterPro" id="IPR032675">
    <property type="entry name" value="LRR_dom_sf"/>
</dbReference>
<dbReference type="PANTHER" id="PTHR13318">
    <property type="entry name" value="PARTNER OF PAIRED, ISOFORM B-RELATED"/>
    <property type="match status" value="1"/>
</dbReference>
<dbReference type="Pfam" id="PF17966">
    <property type="entry name" value="Muc_B2"/>
    <property type="match status" value="1"/>
</dbReference>
<dbReference type="Gene3D" id="2.60.40.4300">
    <property type="match status" value="1"/>
</dbReference>
<evidence type="ECO:0000313" key="4">
    <source>
        <dbReference type="Proteomes" id="UP001321861"/>
    </source>
</evidence>
<protein>
    <recommendedName>
        <fullName evidence="2">Mub B2-like domain-containing protein</fullName>
    </recommendedName>
</protein>
<dbReference type="EMBL" id="AP026802">
    <property type="protein sequence ID" value="BDR59612.1"/>
    <property type="molecule type" value="Genomic_DNA"/>
</dbReference>
<dbReference type="PROSITE" id="PS51257">
    <property type="entry name" value="PROKAR_LIPOPROTEIN"/>
    <property type="match status" value="1"/>
</dbReference>
<evidence type="ECO:0000259" key="2">
    <source>
        <dbReference type="Pfam" id="PF17966"/>
    </source>
</evidence>
<proteinExistence type="predicted"/>
<dbReference type="SUPFAM" id="SSF52058">
    <property type="entry name" value="L domain-like"/>
    <property type="match status" value="1"/>
</dbReference>
<feature type="signal peptide" evidence="1">
    <location>
        <begin position="1"/>
        <end position="30"/>
    </location>
</feature>
<feature type="domain" description="Mub B2-like" evidence="2">
    <location>
        <begin position="550"/>
        <end position="637"/>
    </location>
</feature>
<keyword evidence="1" id="KW-0732">Signal</keyword>
<dbReference type="InterPro" id="IPR005046">
    <property type="entry name" value="DUF285"/>
</dbReference>
<dbReference type="RefSeq" id="WP_317635398.1">
    <property type="nucleotide sequence ID" value="NZ_AP026802.1"/>
</dbReference>
<dbReference type="GO" id="GO:0019005">
    <property type="term" value="C:SCF ubiquitin ligase complex"/>
    <property type="evidence" value="ECO:0007669"/>
    <property type="project" value="TreeGrafter"/>
</dbReference>
<dbReference type="GO" id="GO:0031146">
    <property type="term" value="P:SCF-dependent proteasomal ubiquitin-dependent protein catabolic process"/>
    <property type="evidence" value="ECO:0007669"/>
    <property type="project" value="TreeGrafter"/>
</dbReference>
<dbReference type="Gene3D" id="3.80.10.10">
    <property type="entry name" value="Ribonuclease Inhibitor"/>
    <property type="match status" value="2"/>
</dbReference>
<name>A0AAU9DFA6_9LACO</name>
<dbReference type="Pfam" id="PF03382">
    <property type="entry name" value="DUF285"/>
    <property type="match status" value="3"/>
</dbReference>
<evidence type="ECO:0000256" key="1">
    <source>
        <dbReference type="SAM" id="SignalP"/>
    </source>
</evidence>
<dbReference type="AlphaFoldDB" id="A0AAU9DFA6"/>
<reference evidence="3 4" key="1">
    <citation type="journal article" date="2023" name="Microbiol. Spectr.">
        <title>Symbiosis of Carpenter Bees with Uncharacterized Lactic Acid Bacteria Showing NAD Auxotrophy.</title>
        <authorList>
            <person name="Kawasaki S."/>
            <person name="Ozawa K."/>
            <person name="Mori T."/>
            <person name="Yamamoto A."/>
            <person name="Ito M."/>
            <person name="Ohkuma M."/>
            <person name="Sakamoto M."/>
            <person name="Matsutani M."/>
        </authorList>
    </citation>
    <scope>NUCLEOTIDE SEQUENCE [LARGE SCALE GENOMIC DNA]</scope>
    <source>
        <strain evidence="3 4">XA3</strain>
    </source>
</reference>
<dbReference type="InterPro" id="IPR011889">
    <property type="entry name" value="Liste_lipo_26"/>
</dbReference>
<keyword evidence="4" id="KW-1185">Reference proteome</keyword>
<organism evidence="3 4">
    <name type="scientific">Xylocopilactobacillus apicola</name>
    <dbReference type="NCBI Taxonomy" id="2932184"/>
    <lineage>
        <taxon>Bacteria</taxon>
        <taxon>Bacillati</taxon>
        <taxon>Bacillota</taxon>
        <taxon>Bacilli</taxon>
        <taxon>Lactobacillales</taxon>
        <taxon>Lactobacillaceae</taxon>
        <taxon>Xylocopilactobacillus</taxon>
    </lineage>
</organism>
<dbReference type="KEGG" id="xap:XA3_20530"/>
<sequence length="706" mass="78418">MKKDRSRLVILSAPLILGCGLGLASQEVKADSSVDSLNSVQKSASTLGTRSETIINSGVWGTSKWEYVQSNGQYILRFHAGKLGTGGIRNIGFSTDYNKLNKIQFDPGVVAASDSSSLFAELRQLTQIEGLNNLNTSKVTNMSNMFARCYSLNNLDLSSFDTSRVTDMSSMFIGCYWLSSLDLRSFDTSRVVDMSNMFKAMNYLHSLNISRFNTSNVQNMSGMFYGCGGVVNLDVSSFDTSKVTDMSYMFYGCGNIYQTTIDLKNFNTSKVTDMSYMFSHCSYLTDLNLNSFDTSNVTNMISMFYNCTRLRNLDITSFDTSKVTNMSGLFAICSSLVNLNLKNLNTSKVTNMGSMFAMCSSLTELDLRNFSTSEVRVMESMFNGCSNLSKIDVSSFDTSNSGNMASMFSKCSSLKELNLSNFDTSRVVTTGEMFGNCTNLESLDIRNFTINGRAQMFNYSVFFKVNKLKHLVLGSSFIFVGYDPSQYPSKQLSVPEPGAKIPGTDRVVASSNWVATSGYQQGTKYSAKEMMTLYRNQVTTYEWDSKPDDSIETKEVTRTINLHYADDSLKSIKQTAKVQRLVTTNADGSKTYGEWSKAQWDQYDVPKVLGCAATQDSVPAQTVDGEISDSTVDIYYDYVEQTVMVQYVSGNEVVGTQKYMGYLDDVITPRYRVPRGYEIIGTPPTTITVDGSENQVITINVKLKNS</sequence>
<dbReference type="Proteomes" id="UP001321861">
    <property type="component" value="Chromosome"/>
</dbReference>
<feature type="chain" id="PRO_5043795911" description="Mub B2-like domain-containing protein" evidence="1">
    <location>
        <begin position="31"/>
        <end position="706"/>
    </location>
</feature>
<dbReference type="NCBIfam" id="TIGR02167">
    <property type="entry name" value="Liste_lipo_26"/>
    <property type="match status" value="12"/>
</dbReference>
<evidence type="ECO:0000313" key="3">
    <source>
        <dbReference type="EMBL" id="BDR59612.1"/>
    </source>
</evidence>
<accession>A0AAU9DFA6</accession>
<dbReference type="InterPro" id="IPR041495">
    <property type="entry name" value="Mub_B2"/>
</dbReference>